<feature type="domain" description="BTB" evidence="1">
    <location>
        <begin position="31"/>
        <end position="100"/>
    </location>
</feature>
<dbReference type="PROSITE" id="PS50097">
    <property type="entry name" value="BTB"/>
    <property type="match status" value="1"/>
</dbReference>
<dbReference type="AlphaFoldDB" id="A0ABD3UEF8"/>
<gene>
    <name evidence="2" type="ORF">ACJMK2_018790</name>
</gene>
<dbReference type="Pfam" id="PF07707">
    <property type="entry name" value="BACK"/>
    <property type="match status" value="1"/>
</dbReference>
<dbReference type="SMART" id="SM00225">
    <property type="entry name" value="BTB"/>
    <property type="match status" value="1"/>
</dbReference>
<dbReference type="Gene3D" id="1.25.40.420">
    <property type="match status" value="1"/>
</dbReference>
<dbReference type="PANTHER" id="PTHR45774">
    <property type="entry name" value="BTB/POZ DOMAIN-CONTAINING"/>
    <property type="match status" value="1"/>
</dbReference>
<dbReference type="Pfam" id="PF00651">
    <property type="entry name" value="BTB"/>
    <property type="match status" value="1"/>
</dbReference>
<keyword evidence="3" id="KW-1185">Reference proteome</keyword>
<proteinExistence type="predicted"/>
<dbReference type="SUPFAM" id="SSF54695">
    <property type="entry name" value="POZ domain"/>
    <property type="match status" value="1"/>
</dbReference>
<dbReference type="InterPro" id="IPR011333">
    <property type="entry name" value="SKP1/BTB/POZ_sf"/>
</dbReference>
<dbReference type="PANTHER" id="PTHR45774:SF3">
    <property type="entry name" value="BTB (POZ) DOMAIN-CONTAINING 2B-RELATED"/>
    <property type="match status" value="1"/>
</dbReference>
<dbReference type="Proteomes" id="UP001634394">
    <property type="component" value="Unassembled WGS sequence"/>
</dbReference>
<comment type="caution">
    <text evidence="2">The sequence shown here is derived from an EMBL/GenBank/DDBJ whole genome shotgun (WGS) entry which is preliminary data.</text>
</comment>
<evidence type="ECO:0000259" key="1">
    <source>
        <dbReference type="PROSITE" id="PS50097"/>
    </source>
</evidence>
<dbReference type="SMART" id="SM00875">
    <property type="entry name" value="BACK"/>
    <property type="match status" value="1"/>
</dbReference>
<dbReference type="InterPro" id="IPR011705">
    <property type="entry name" value="BACK"/>
</dbReference>
<name>A0ABD3UEF8_SINWO</name>
<evidence type="ECO:0000313" key="2">
    <source>
        <dbReference type="EMBL" id="KAL3847899.1"/>
    </source>
</evidence>
<dbReference type="Gene3D" id="3.30.710.10">
    <property type="entry name" value="Potassium Channel Kv1.1, Chain A"/>
    <property type="match status" value="1"/>
</dbReference>
<organism evidence="2 3">
    <name type="scientific">Sinanodonta woodiana</name>
    <name type="common">Chinese pond mussel</name>
    <name type="synonym">Anodonta woodiana</name>
    <dbReference type="NCBI Taxonomy" id="1069815"/>
    <lineage>
        <taxon>Eukaryota</taxon>
        <taxon>Metazoa</taxon>
        <taxon>Spiralia</taxon>
        <taxon>Lophotrochozoa</taxon>
        <taxon>Mollusca</taxon>
        <taxon>Bivalvia</taxon>
        <taxon>Autobranchia</taxon>
        <taxon>Heteroconchia</taxon>
        <taxon>Palaeoheterodonta</taxon>
        <taxon>Unionida</taxon>
        <taxon>Unionoidea</taxon>
        <taxon>Unionidae</taxon>
        <taxon>Unioninae</taxon>
        <taxon>Sinanodonta</taxon>
    </lineage>
</organism>
<accession>A0ABD3UEF8</accession>
<evidence type="ECO:0000313" key="3">
    <source>
        <dbReference type="Proteomes" id="UP001634394"/>
    </source>
</evidence>
<sequence>MEINTTLPVGWQSEFSLTESIYTMFEKELWTDVNFILKTKEDRVEVKAHRLVLAARSPVFQAMFYGRMATNGKVTIEDISPDTFKLFLRYLYIDDEEINEESAWHVIEVAHKYQVGFLVNRCADVLSSSITVDNACETLQCAVFYNLKTLKKITLGFIDDNAAKVLETPEFMELPNETLTLILSGDTFKVDEMKIIEKMVEWASKKCTEQGIELNGINMRKILGDTFFHLRLPTLSLSDFTEHVGKAGFLTEKEELAIYRHMGSPSSQNGVCTSIIPRVPRRCYYDLITKHLSYYASAKTLTTTITINCFKYMFLTGINYEANITQSSDIDGSNLSVFKATISIPRLNINLIYEKNGEGSTTKCIKFENSIPLTMKNGPYEMILQVTWMNDHKAKYPSSSYVQGESLSVDSNAKDVCSFTYNDKFRFIKGLRFLRPSNRKNV</sequence>
<dbReference type="InterPro" id="IPR000210">
    <property type="entry name" value="BTB/POZ_dom"/>
</dbReference>
<protein>
    <recommendedName>
        <fullName evidence="1">BTB domain-containing protein</fullName>
    </recommendedName>
</protein>
<reference evidence="2 3" key="1">
    <citation type="submission" date="2024-11" db="EMBL/GenBank/DDBJ databases">
        <title>Chromosome-level genome assembly of the freshwater bivalve Anodonta woodiana.</title>
        <authorList>
            <person name="Chen X."/>
        </authorList>
    </citation>
    <scope>NUCLEOTIDE SEQUENCE [LARGE SCALE GENOMIC DNA]</scope>
    <source>
        <strain evidence="2">MN2024</strain>
        <tissue evidence="2">Gills</tissue>
    </source>
</reference>
<dbReference type="EMBL" id="JBJQND010000016">
    <property type="protein sequence ID" value="KAL3847899.1"/>
    <property type="molecule type" value="Genomic_DNA"/>
</dbReference>